<feature type="domain" description="Exonuclease" evidence="1">
    <location>
        <begin position="8"/>
        <end position="100"/>
    </location>
</feature>
<dbReference type="InterPro" id="IPR036397">
    <property type="entry name" value="RNaseH_sf"/>
</dbReference>
<dbReference type="InterPro" id="IPR013520">
    <property type="entry name" value="Ribonucl_H"/>
</dbReference>
<accession>A0A8S9HAG7</accession>
<organism evidence="2 3">
    <name type="scientific">Brassica cretica</name>
    <name type="common">Mustard</name>
    <dbReference type="NCBI Taxonomy" id="69181"/>
    <lineage>
        <taxon>Eukaryota</taxon>
        <taxon>Viridiplantae</taxon>
        <taxon>Streptophyta</taxon>
        <taxon>Embryophyta</taxon>
        <taxon>Tracheophyta</taxon>
        <taxon>Spermatophyta</taxon>
        <taxon>Magnoliopsida</taxon>
        <taxon>eudicotyledons</taxon>
        <taxon>Gunneridae</taxon>
        <taxon>Pentapetalae</taxon>
        <taxon>rosids</taxon>
        <taxon>malvids</taxon>
        <taxon>Brassicales</taxon>
        <taxon>Brassicaceae</taxon>
        <taxon>Brassiceae</taxon>
        <taxon>Brassica</taxon>
    </lineage>
</organism>
<name>A0A8S9HAG7_BRACR</name>
<evidence type="ECO:0000259" key="1">
    <source>
        <dbReference type="Pfam" id="PF00929"/>
    </source>
</evidence>
<dbReference type="GO" id="GO:0008408">
    <property type="term" value="F:3'-5' exonuclease activity"/>
    <property type="evidence" value="ECO:0007669"/>
    <property type="project" value="TreeGrafter"/>
</dbReference>
<dbReference type="GO" id="GO:0003676">
    <property type="term" value="F:nucleic acid binding"/>
    <property type="evidence" value="ECO:0007669"/>
    <property type="project" value="InterPro"/>
</dbReference>
<sequence length="179" mass="20079">MSQTHQVSKMHEKIYDLLNGRIWAGHNIIRFDCVRIKEAFAEIGKAAPEPSGIIDSLGLLSDKFGKRAGNMKMASLAAYFGLGVQKHRSLDDVRMNLEVLEHCATVLFLEFTLPNQLEGKWQSSSKIMTRSRSHRQIAQKAMPYAKGSSLGKNVKNILNKAHGTQTLQSLIRHSHSLLR</sequence>
<evidence type="ECO:0000313" key="3">
    <source>
        <dbReference type="Proteomes" id="UP000712281"/>
    </source>
</evidence>
<comment type="caution">
    <text evidence="2">The sequence shown here is derived from an EMBL/GenBank/DDBJ whole genome shotgun (WGS) entry which is preliminary data.</text>
</comment>
<dbReference type="SUPFAM" id="SSF53098">
    <property type="entry name" value="Ribonuclease H-like"/>
    <property type="match status" value="1"/>
</dbReference>
<dbReference type="PANTHER" id="PTHR30231:SF26">
    <property type="entry name" value="PROTEIN NEN4"/>
    <property type="match status" value="1"/>
</dbReference>
<evidence type="ECO:0000313" key="2">
    <source>
        <dbReference type="EMBL" id="KAF2553232.1"/>
    </source>
</evidence>
<dbReference type="AlphaFoldDB" id="A0A8S9HAG7"/>
<dbReference type="PANTHER" id="PTHR30231">
    <property type="entry name" value="DNA POLYMERASE III SUBUNIT EPSILON"/>
    <property type="match status" value="1"/>
</dbReference>
<dbReference type="Proteomes" id="UP000712281">
    <property type="component" value="Unassembled WGS sequence"/>
</dbReference>
<gene>
    <name evidence="2" type="ORF">F2Q68_00038055</name>
</gene>
<dbReference type="InterPro" id="IPR012337">
    <property type="entry name" value="RNaseH-like_sf"/>
</dbReference>
<proteinExistence type="predicted"/>
<dbReference type="Pfam" id="PF00929">
    <property type="entry name" value="RNase_T"/>
    <property type="match status" value="1"/>
</dbReference>
<protein>
    <recommendedName>
        <fullName evidence="1">Exonuclease domain-containing protein</fullName>
    </recommendedName>
</protein>
<dbReference type="EMBL" id="QGKW02001988">
    <property type="protein sequence ID" value="KAF2553232.1"/>
    <property type="molecule type" value="Genomic_DNA"/>
</dbReference>
<reference evidence="2" key="1">
    <citation type="submission" date="2019-12" db="EMBL/GenBank/DDBJ databases">
        <title>Genome sequencing and annotation of Brassica cretica.</title>
        <authorList>
            <person name="Studholme D.J."/>
            <person name="Sarris P.F."/>
        </authorList>
    </citation>
    <scope>NUCLEOTIDE SEQUENCE</scope>
    <source>
        <strain evidence="2">PFS-001/15</strain>
        <tissue evidence="2">Leaf</tissue>
    </source>
</reference>
<dbReference type="Gene3D" id="3.30.420.10">
    <property type="entry name" value="Ribonuclease H-like superfamily/Ribonuclease H"/>
    <property type="match status" value="1"/>
</dbReference>